<gene>
    <name evidence="2" type="ORF">D3P04_16355</name>
</gene>
<evidence type="ECO:0000313" key="3">
    <source>
        <dbReference type="Proteomes" id="UP000284202"/>
    </source>
</evidence>
<dbReference type="Proteomes" id="UP000284202">
    <property type="component" value="Unassembled WGS sequence"/>
</dbReference>
<dbReference type="PANTHER" id="PTHR35813:SF1">
    <property type="entry name" value="INNER MEMBRANE PROTEIN YBAN"/>
    <property type="match status" value="1"/>
</dbReference>
<dbReference type="Pfam" id="PF04304">
    <property type="entry name" value="DUF454"/>
    <property type="match status" value="1"/>
</dbReference>
<organism evidence="2 3">
    <name type="scientific">Paracoccus onubensis</name>
    <dbReference type="NCBI Taxonomy" id="1675788"/>
    <lineage>
        <taxon>Bacteria</taxon>
        <taxon>Pseudomonadati</taxon>
        <taxon>Pseudomonadota</taxon>
        <taxon>Alphaproteobacteria</taxon>
        <taxon>Rhodobacterales</taxon>
        <taxon>Paracoccaceae</taxon>
        <taxon>Paracoccus</taxon>
    </lineage>
</organism>
<keyword evidence="3" id="KW-1185">Reference proteome</keyword>
<keyword evidence="1" id="KW-0472">Membrane</keyword>
<keyword evidence="1" id="KW-1133">Transmembrane helix</keyword>
<sequence>MPIVWYSIGAIAFGLGVIGIVLPILPTVPFLLIAAWAFARSSPQLRKRILSHRIYGPPIRAWQERGAIGRIAKIWAVSAMTAGVAAALWAGLPAWLITGQAIICLSVGLYVITRPEA</sequence>
<feature type="transmembrane region" description="Helical" evidence="1">
    <location>
        <begin position="71"/>
        <end position="89"/>
    </location>
</feature>
<dbReference type="PANTHER" id="PTHR35813">
    <property type="entry name" value="INNER MEMBRANE PROTEIN YBAN"/>
    <property type="match status" value="1"/>
</dbReference>
<protein>
    <submittedName>
        <fullName evidence="2">DUF454 domain-containing protein</fullName>
    </submittedName>
</protein>
<evidence type="ECO:0000256" key="1">
    <source>
        <dbReference type="SAM" id="Phobius"/>
    </source>
</evidence>
<feature type="transmembrane region" description="Helical" evidence="1">
    <location>
        <begin position="6"/>
        <end position="39"/>
    </location>
</feature>
<comment type="caution">
    <text evidence="2">The sequence shown here is derived from an EMBL/GenBank/DDBJ whole genome shotgun (WGS) entry which is preliminary data.</text>
</comment>
<reference evidence="3" key="1">
    <citation type="submission" date="2018-09" db="EMBL/GenBank/DDBJ databases">
        <title>Acidovorax cavernicola nov. sp. isolated from Gruta de las Maravillas (Aracena, Spain).</title>
        <authorList>
            <person name="Jurado V."/>
            <person name="Gutierrez-Patricio S."/>
            <person name="Gonzalez-Pimentel J.L."/>
            <person name="Miller A.Z."/>
            <person name="Laiz L."/>
            <person name="Saiz-Jimenez C."/>
        </authorList>
    </citation>
    <scope>NUCLEOTIDE SEQUENCE [LARGE SCALE GENOMIC DNA]</scope>
    <source>
        <strain evidence="3">1011MAR3C25</strain>
    </source>
</reference>
<name>A0A418SRB8_9RHOB</name>
<evidence type="ECO:0000313" key="2">
    <source>
        <dbReference type="EMBL" id="RJE83448.1"/>
    </source>
</evidence>
<dbReference type="GO" id="GO:0005886">
    <property type="term" value="C:plasma membrane"/>
    <property type="evidence" value="ECO:0007669"/>
    <property type="project" value="TreeGrafter"/>
</dbReference>
<dbReference type="AlphaFoldDB" id="A0A418SRB8"/>
<keyword evidence="1" id="KW-0812">Transmembrane</keyword>
<dbReference type="OrthoDB" id="9816293at2"/>
<feature type="transmembrane region" description="Helical" evidence="1">
    <location>
        <begin position="95"/>
        <end position="113"/>
    </location>
</feature>
<proteinExistence type="predicted"/>
<dbReference type="EMBL" id="QZCG01000011">
    <property type="protein sequence ID" value="RJE83448.1"/>
    <property type="molecule type" value="Genomic_DNA"/>
</dbReference>
<accession>A0A418SRB8</accession>
<dbReference type="InterPro" id="IPR007401">
    <property type="entry name" value="DUF454"/>
</dbReference>
<dbReference type="RefSeq" id="WP_119750813.1">
    <property type="nucleotide sequence ID" value="NZ_QZCG01000011.1"/>
</dbReference>
<dbReference type="PIRSF" id="PIRSF016789">
    <property type="entry name" value="DUF454"/>
    <property type="match status" value="1"/>
</dbReference>